<reference evidence="1 2" key="1">
    <citation type="submission" date="2024-01" db="EMBL/GenBank/DDBJ databases">
        <title>The complete chloroplast genome sequence of Lithospermum erythrorhizon: insights into the phylogenetic relationship among Boraginaceae species and the maternal lineages of purple gromwells.</title>
        <authorList>
            <person name="Okada T."/>
            <person name="Watanabe K."/>
        </authorList>
    </citation>
    <scope>NUCLEOTIDE SEQUENCE [LARGE SCALE GENOMIC DNA]</scope>
</reference>
<evidence type="ECO:0000313" key="2">
    <source>
        <dbReference type="Proteomes" id="UP001454036"/>
    </source>
</evidence>
<dbReference type="AlphaFoldDB" id="A0AAV3R8S1"/>
<sequence length="171" mass="19131">MGETVVGPDKVEDFIVGFYKKFFTSQRPLTVEQILSINGGHCKKIPEAAVEMLNSKSTFEEVKSIVFDMAMGKSPGPDGFGIEFYKFNWHLMGRDVYEAIGGYGRCPLMLSLVRVGYGNRFNQRALKLNGLVGCGAEWAVICMLVSYSGTLDYEEQIDWLGDECWFGVLLL</sequence>
<comment type="caution">
    <text evidence="1">The sequence shown here is derived from an EMBL/GenBank/DDBJ whole genome shotgun (WGS) entry which is preliminary data.</text>
</comment>
<organism evidence="1 2">
    <name type="scientific">Lithospermum erythrorhizon</name>
    <name type="common">Purple gromwell</name>
    <name type="synonym">Lithospermum officinale var. erythrorhizon</name>
    <dbReference type="NCBI Taxonomy" id="34254"/>
    <lineage>
        <taxon>Eukaryota</taxon>
        <taxon>Viridiplantae</taxon>
        <taxon>Streptophyta</taxon>
        <taxon>Embryophyta</taxon>
        <taxon>Tracheophyta</taxon>
        <taxon>Spermatophyta</taxon>
        <taxon>Magnoliopsida</taxon>
        <taxon>eudicotyledons</taxon>
        <taxon>Gunneridae</taxon>
        <taxon>Pentapetalae</taxon>
        <taxon>asterids</taxon>
        <taxon>lamiids</taxon>
        <taxon>Boraginales</taxon>
        <taxon>Boraginaceae</taxon>
        <taxon>Boraginoideae</taxon>
        <taxon>Lithospermeae</taxon>
        <taxon>Lithospermum</taxon>
    </lineage>
</organism>
<gene>
    <name evidence="1" type="ORF">LIER_41405</name>
</gene>
<keyword evidence="2" id="KW-1185">Reference proteome</keyword>
<proteinExistence type="predicted"/>
<accession>A0AAV3R8S1</accession>
<dbReference type="EMBL" id="BAABME010025810">
    <property type="protein sequence ID" value="GAA0172799.1"/>
    <property type="molecule type" value="Genomic_DNA"/>
</dbReference>
<evidence type="ECO:0000313" key="1">
    <source>
        <dbReference type="EMBL" id="GAA0172799.1"/>
    </source>
</evidence>
<dbReference type="Proteomes" id="UP001454036">
    <property type="component" value="Unassembled WGS sequence"/>
</dbReference>
<protein>
    <submittedName>
        <fullName evidence="1">Uncharacterized protein</fullName>
    </submittedName>
</protein>
<name>A0AAV3R8S1_LITER</name>